<feature type="compositionally biased region" description="Low complexity" evidence="3">
    <location>
        <begin position="271"/>
        <end position="315"/>
    </location>
</feature>
<dbReference type="GO" id="GO:0003688">
    <property type="term" value="F:DNA replication origin binding"/>
    <property type="evidence" value="ECO:0007669"/>
    <property type="project" value="TreeGrafter"/>
</dbReference>
<dbReference type="InterPro" id="IPR027417">
    <property type="entry name" value="P-loop_NTPase"/>
</dbReference>
<dbReference type="SMART" id="SM00382">
    <property type="entry name" value="AAA"/>
    <property type="match status" value="1"/>
</dbReference>
<feature type="compositionally biased region" description="Low complexity" evidence="3">
    <location>
        <begin position="366"/>
        <end position="376"/>
    </location>
</feature>
<feature type="domain" description="AAA+ ATPase" evidence="4">
    <location>
        <begin position="575"/>
        <end position="727"/>
    </location>
</feature>
<name>A0A8X7N956_9BASI</name>
<keyword evidence="2" id="KW-0235">DNA replication</keyword>
<dbReference type="GO" id="GO:0016887">
    <property type="term" value="F:ATP hydrolysis activity"/>
    <property type="evidence" value="ECO:0007669"/>
    <property type="project" value="InterPro"/>
</dbReference>
<evidence type="ECO:0000313" key="6">
    <source>
        <dbReference type="Proteomes" id="UP000078113"/>
    </source>
</evidence>
<dbReference type="Gene3D" id="3.40.50.300">
    <property type="entry name" value="P-loop containing nucleotide triphosphate hydrolases"/>
    <property type="match status" value="1"/>
</dbReference>
<dbReference type="PANTHER" id="PTHR10763">
    <property type="entry name" value="CELL DIVISION CONTROL PROTEIN 6-RELATED"/>
    <property type="match status" value="1"/>
</dbReference>
<feature type="compositionally biased region" description="Basic and acidic residues" evidence="3">
    <location>
        <begin position="207"/>
        <end position="216"/>
    </location>
</feature>
<dbReference type="GO" id="GO:0006270">
    <property type="term" value="P:DNA replication initiation"/>
    <property type="evidence" value="ECO:0007669"/>
    <property type="project" value="TreeGrafter"/>
</dbReference>
<keyword evidence="6" id="KW-1185">Reference proteome</keyword>
<gene>
    <name evidence="5" type="ORF">A4X09_0g4529</name>
</gene>
<feature type="compositionally biased region" description="Polar residues" evidence="3">
    <location>
        <begin position="418"/>
        <end position="428"/>
    </location>
</feature>
<dbReference type="AlphaFoldDB" id="A0A8X7N956"/>
<dbReference type="InterPro" id="IPR050311">
    <property type="entry name" value="ORC1/CDC6"/>
</dbReference>
<proteinExistence type="inferred from homology"/>
<reference evidence="5" key="1">
    <citation type="submission" date="2016-04" db="EMBL/GenBank/DDBJ databases">
        <authorList>
            <person name="Nguyen H.D."/>
            <person name="Samba Siva P."/>
            <person name="Cullis J."/>
            <person name="Levesque C.A."/>
            <person name="Hambleton S."/>
        </authorList>
    </citation>
    <scope>NUCLEOTIDE SEQUENCE</scope>
    <source>
        <strain evidence="5">DAOMC 236422</strain>
    </source>
</reference>
<feature type="region of interest" description="Disordered" evidence="3">
    <location>
        <begin position="365"/>
        <end position="460"/>
    </location>
</feature>
<dbReference type="Pfam" id="PF22606">
    <property type="entry name" value="Cdc6-ORC-like_ATPase_lid"/>
    <property type="match status" value="1"/>
</dbReference>
<organism evidence="5 6">
    <name type="scientific">Tilletia walkeri</name>
    <dbReference type="NCBI Taxonomy" id="117179"/>
    <lineage>
        <taxon>Eukaryota</taxon>
        <taxon>Fungi</taxon>
        <taxon>Dikarya</taxon>
        <taxon>Basidiomycota</taxon>
        <taxon>Ustilaginomycotina</taxon>
        <taxon>Exobasidiomycetes</taxon>
        <taxon>Tilletiales</taxon>
        <taxon>Tilletiaceae</taxon>
        <taxon>Tilletia</taxon>
    </lineage>
</organism>
<evidence type="ECO:0000256" key="2">
    <source>
        <dbReference type="ARBA" id="ARBA00022705"/>
    </source>
</evidence>
<dbReference type="Proteomes" id="UP000078113">
    <property type="component" value="Unassembled WGS sequence"/>
</dbReference>
<dbReference type="PANTHER" id="PTHR10763:SF26">
    <property type="entry name" value="CELL DIVISION CONTROL PROTEIN 6 HOMOLOG"/>
    <property type="match status" value="1"/>
</dbReference>
<dbReference type="GO" id="GO:0033314">
    <property type="term" value="P:mitotic DNA replication checkpoint signaling"/>
    <property type="evidence" value="ECO:0007669"/>
    <property type="project" value="TreeGrafter"/>
</dbReference>
<comment type="caution">
    <text evidence="5">The sequence shown here is derived from an EMBL/GenBank/DDBJ whole genome shotgun (WGS) entry which is preliminary data.</text>
</comment>
<dbReference type="EMBL" id="LWDG02000196">
    <property type="protein sequence ID" value="KAE8267805.1"/>
    <property type="molecule type" value="Genomic_DNA"/>
</dbReference>
<feature type="compositionally biased region" description="Low complexity" evidence="3">
    <location>
        <begin position="132"/>
        <end position="144"/>
    </location>
</feature>
<dbReference type="Pfam" id="PF13401">
    <property type="entry name" value="AAA_22"/>
    <property type="match status" value="1"/>
</dbReference>
<comment type="similarity">
    <text evidence="1">Belongs to the CDC6/cdc18 family.</text>
</comment>
<evidence type="ECO:0000313" key="5">
    <source>
        <dbReference type="EMBL" id="KAE8267805.1"/>
    </source>
</evidence>
<feature type="compositionally biased region" description="Low complexity" evidence="3">
    <location>
        <begin position="153"/>
        <end position="173"/>
    </location>
</feature>
<evidence type="ECO:0000256" key="1">
    <source>
        <dbReference type="ARBA" id="ARBA00006184"/>
    </source>
</evidence>
<dbReference type="GO" id="GO:0005634">
    <property type="term" value="C:nucleus"/>
    <property type="evidence" value="ECO:0007669"/>
    <property type="project" value="TreeGrafter"/>
</dbReference>
<dbReference type="Gene3D" id="1.10.8.60">
    <property type="match status" value="1"/>
</dbReference>
<evidence type="ECO:0000256" key="3">
    <source>
        <dbReference type="SAM" id="MobiDB-lite"/>
    </source>
</evidence>
<dbReference type="SUPFAM" id="SSF52540">
    <property type="entry name" value="P-loop containing nucleoside triphosphate hydrolases"/>
    <property type="match status" value="1"/>
</dbReference>
<dbReference type="CDD" id="cd00009">
    <property type="entry name" value="AAA"/>
    <property type="match status" value="1"/>
</dbReference>
<dbReference type="InterPro" id="IPR003593">
    <property type="entry name" value="AAA+_ATPase"/>
</dbReference>
<dbReference type="InterPro" id="IPR049945">
    <property type="entry name" value="AAA_22"/>
</dbReference>
<feature type="compositionally biased region" description="Low complexity" evidence="3">
    <location>
        <begin position="446"/>
        <end position="460"/>
    </location>
</feature>
<feature type="compositionally biased region" description="Polar residues" evidence="3">
    <location>
        <begin position="255"/>
        <end position="269"/>
    </location>
</feature>
<feature type="region of interest" description="Disordered" evidence="3">
    <location>
        <begin position="36"/>
        <end position="317"/>
    </location>
</feature>
<evidence type="ECO:0000259" key="4">
    <source>
        <dbReference type="SMART" id="SM00382"/>
    </source>
</evidence>
<protein>
    <recommendedName>
        <fullName evidence="4">AAA+ ATPase domain-containing protein</fullName>
    </recommendedName>
</protein>
<dbReference type="InterPro" id="IPR054425">
    <property type="entry name" value="Cdc6_ORC1-like_ATPase_lid"/>
</dbReference>
<accession>A0A8X7N956</accession>
<sequence length="1071" mass="113745">MPVTRNRSSLGECNAQVGTSDSNLFELPLAKSREVRQAAMGSPYGPTTSKLKMAHLSPPSASRGQFGSVLPNGSPGGARTKFTRTESMPVIPSCSDASDSQEDSDLPSPIAARTRTATKQGPAATDGPALDQESSQDSTSSPSQRRTGAVKRSAAAASASSNTTSSNPTSQGSEDPRPGDDDDDEDDSRRRRRRSSRLGGCFSQSEQLHDRDDSNKENIAPFSYSSYNGSSHVEVVIPSPSRPLGARTRTMARRSVSSPVIQFSGNAANGSAPADSANPRRSSRRSGSTRTDSFNSSRRPTPLSTSSGAPSTPTTRRVRGALSSAVIEAGIPASPFARLNLASGPSAFGMAPSFSNNTSLADDAESSYFSSQGSGSVAPSIFDSTSQVADEDSDMDDLSLIPGLHGPRRSRTHGADGTQGSSVYSRDSSVMPEVEILQEKESTDVSSAAAAEQKTTAEESTALDVEMQDVDATLVEPVLAASSKKLRFPNVYAHARSLLRYSSATTADADGTGASKLEASDRDAREEVEIVGREREMVMIKTFLSTRFGNDALFPTTSAAEFITPTKDATATDLNAPSLYMCGLPGTGKTALVRSILSELRQVSATMEIPRIAFVNCMSITTPRLIFGKILEQLGEPCEVGGSGNETEGALEMVVKKSDRHILIVLDEIDHLLEKRAHQNVLQRLFCIGKSEAAEANKSAKCAMIGIANSLDLTERFMPLLLHTGMSPALLHFQPFTADDIAKVVRSRLTGLHARYDYGPDEDSKPAQNTADAIFRKPALDLASKRIASATGDLRKALDVCRLAVELVESEQRQGAINVMTTEKTADKVVAAELLAPLTPETAPRVMPQHIVRVLNSVLGSPQISRVRQLDMHAKFFLLAYLVAERRQAENLPILGCGMDDKVVRAVGGTGTKPKNGLRFLDVGMTYSKILQNDGQFQAVTTSELLQVVENLEVVGVVTLSNEAGRAGKKVAQQQIGGANNRIVSLVLAQDDVRDGITTAGSSSLSASNEGSGSGAGAGAIAVVADAISRMWVKEDTRIMRSRGWEAAAMQSEAVRRAELGGGRGFQPIGL</sequence>
<reference evidence="5" key="2">
    <citation type="journal article" date="2019" name="IMA Fungus">
        <title>Genome sequencing and comparison of five Tilletia species to identify candidate genes for the detection of regulated species infecting wheat.</title>
        <authorList>
            <person name="Nguyen H.D.T."/>
            <person name="Sultana T."/>
            <person name="Kesanakurti P."/>
            <person name="Hambleton S."/>
        </authorList>
    </citation>
    <scope>NUCLEOTIDE SEQUENCE</scope>
    <source>
        <strain evidence="5">DAOMC 236422</strain>
    </source>
</reference>